<reference evidence="1 2" key="1">
    <citation type="journal article" date="2011" name="J. Bacteriol.">
        <title>Complete genome sequence of the industrial strain Ketogulonicigenium vulgare WSH-001.</title>
        <authorList>
            <person name="Liu L."/>
            <person name="Li Y."/>
            <person name="Zhang J."/>
            <person name="Zhou Z."/>
            <person name="Liu J."/>
            <person name="Li X."/>
            <person name="Zhou J."/>
            <person name="Du G."/>
            <person name="Wang L."/>
            <person name="Chen J."/>
        </authorList>
    </citation>
    <scope>NUCLEOTIDE SEQUENCE [LARGE SCALE GENOMIC DNA]</scope>
    <source>
        <strain evidence="1 2">WSH-001</strain>
    </source>
</reference>
<gene>
    <name evidence="1" type="ordered locus">KVU_0471</name>
</gene>
<dbReference type="EMBL" id="CP002018">
    <property type="protein sequence ID" value="AEM40310.1"/>
    <property type="molecule type" value="Genomic_DNA"/>
</dbReference>
<accession>F9YAD7</accession>
<keyword evidence="2" id="KW-1185">Reference proteome</keyword>
<dbReference type="AlphaFoldDB" id="F9YAD7"/>
<protein>
    <submittedName>
        <fullName evidence="1">Uncharacterized protein</fullName>
    </submittedName>
</protein>
<dbReference type="KEGG" id="kvl:KVU_0471"/>
<dbReference type="HOGENOM" id="CLU_982726_0_0_5"/>
<dbReference type="RefSeq" id="WP_014537553.1">
    <property type="nucleotide sequence ID" value="NC_017384.1"/>
</dbReference>
<organism evidence="1 2">
    <name type="scientific">Ketogulonicigenium vulgare (strain WSH-001)</name>
    <dbReference type="NCBI Taxonomy" id="759362"/>
    <lineage>
        <taxon>Bacteria</taxon>
        <taxon>Pseudomonadati</taxon>
        <taxon>Pseudomonadota</taxon>
        <taxon>Alphaproteobacteria</taxon>
        <taxon>Rhodobacterales</taxon>
        <taxon>Roseobacteraceae</taxon>
        <taxon>Ketogulonicigenium</taxon>
    </lineage>
</organism>
<dbReference type="Proteomes" id="UP000000692">
    <property type="component" value="Chromosome"/>
</dbReference>
<name>F9YAD7_KETVW</name>
<evidence type="ECO:0000313" key="2">
    <source>
        <dbReference type="Proteomes" id="UP000000692"/>
    </source>
</evidence>
<sequence>MSNVLADLLSEVSDAEEISKAASAALVKAQEELTWFDAFDQAEVRAKIEALNEDLGVLAGTIAGLVAEEALEQERYKELRSEAGSILNPLNWFNKEKKESRAVARDQRGNRDATRDQLRDQRLVESRLQAEKREQQEHLKRFEAFDRPKQVKLLKSLEIDADKTRLHAEALRALYESAKKLTAGALAEFEVLSDKLKPLQDRLSRATTAVANLAAEKDQTQCDVLEERAKEQFGTVDLQQVISGCQAEMRSLEDQLAGVEARISETVLTMRKKLDLPVVQKKT</sequence>
<dbReference type="OrthoDB" id="9955265at2"/>
<evidence type="ECO:0000313" key="1">
    <source>
        <dbReference type="EMBL" id="AEM40310.1"/>
    </source>
</evidence>
<proteinExistence type="predicted"/>